<name>A0A3E3E076_9FIRM</name>
<accession>A0A3E3E076</accession>
<gene>
    <name evidence="1" type="ORF">DW687_01045</name>
</gene>
<organism evidence="1 2">
    <name type="scientific">Anaerofustis stercorihominis</name>
    <dbReference type="NCBI Taxonomy" id="214853"/>
    <lineage>
        <taxon>Bacteria</taxon>
        <taxon>Bacillati</taxon>
        <taxon>Bacillota</taxon>
        <taxon>Clostridia</taxon>
        <taxon>Eubacteriales</taxon>
        <taxon>Eubacteriaceae</taxon>
        <taxon>Anaerofustis</taxon>
    </lineage>
</organism>
<dbReference type="RefSeq" id="WP_117531036.1">
    <property type="nucleotide sequence ID" value="NZ_QUSM01000002.1"/>
</dbReference>
<proteinExistence type="predicted"/>
<comment type="caution">
    <text evidence="1">The sequence shown here is derived from an EMBL/GenBank/DDBJ whole genome shotgun (WGS) entry which is preliminary data.</text>
</comment>
<evidence type="ECO:0000313" key="2">
    <source>
        <dbReference type="Proteomes" id="UP000261212"/>
    </source>
</evidence>
<protein>
    <submittedName>
        <fullName evidence="1">Uncharacterized protein</fullName>
    </submittedName>
</protein>
<sequence>MIDVLLVSNGNKDDVENIKEKIYNLGEDFFIESNIIAVDSMEAENINFDYDFAVTMDSKVVLDKKTIDATSILLDRAGEKTEKDIQNQLLKARATHKRQKESQGK</sequence>
<dbReference type="Proteomes" id="UP000261212">
    <property type="component" value="Unassembled WGS sequence"/>
</dbReference>
<dbReference type="EMBL" id="QUSM01000002">
    <property type="protein sequence ID" value="RGD74940.1"/>
    <property type="molecule type" value="Genomic_DNA"/>
</dbReference>
<evidence type="ECO:0000313" key="1">
    <source>
        <dbReference type="EMBL" id="RGD74940.1"/>
    </source>
</evidence>
<dbReference type="AlphaFoldDB" id="A0A3E3E076"/>
<reference evidence="1 2" key="1">
    <citation type="submission" date="2018-08" db="EMBL/GenBank/DDBJ databases">
        <title>A genome reference for cultivated species of the human gut microbiota.</title>
        <authorList>
            <person name="Zou Y."/>
            <person name="Xue W."/>
            <person name="Luo G."/>
        </authorList>
    </citation>
    <scope>NUCLEOTIDE SEQUENCE [LARGE SCALE GENOMIC DNA]</scope>
    <source>
        <strain evidence="1 2">AM25-6</strain>
    </source>
</reference>